<dbReference type="Gene3D" id="2.40.128.410">
    <property type="match status" value="1"/>
</dbReference>
<name>A0A967E6U9_9FLAO</name>
<dbReference type="AlphaFoldDB" id="A0A967E6U9"/>
<dbReference type="PROSITE" id="PS51257">
    <property type="entry name" value="PROKAR_LIPOPROTEIN"/>
    <property type="match status" value="1"/>
</dbReference>
<organism evidence="1 2">
    <name type="scientific">Pelagihabitans pacificus</name>
    <dbReference type="NCBI Taxonomy" id="2696054"/>
    <lineage>
        <taxon>Bacteria</taxon>
        <taxon>Pseudomonadati</taxon>
        <taxon>Bacteroidota</taxon>
        <taxon>Flavobacteriia</taxon>
        <taxon>Flavobacteriales</taxon>
        <taxon>Flavobacteriaceae</taxon>
        <taxon>Pelagihabitans</taxon>
    </lineage>
</organism>
<dbReference type="RefSeq" id="WP_166204894.1">
    <property type="nucleotide sequence ID" value="NZ_VIKU02000003.1"/>
</dbReference>
<accession>A0A967E6U9</accession>
<dbReference type="Proteomes" id="UP000707206">
    <property type="component" value="Unassembled WGS sequence"/>
</dbReference>
<protein>
    <submittedName>
        <fullName evidence="1">DUF4251 domain-containing protein</fullName>
    </submittedName>
</protein>
<gene>
    <name evidence="1" type="ORF">FK220_011650</name>
</gene>
<evidence type="ECO:0000313" key="1">
    <source>
        <dbReference type="EMBL" id="NHF60000.1"/>
    </source>
</evidence>
<reference evidence="1" key="2">
    <citation type="submission" date="2020-03" db="EMBL/GenBank/DDBJ databases">
        <title>Flavobacteriaceae bacterium strain TP-CH-4, a member of the family Flavobacteriaceae isolated from a deep-sea seamount.</title>
        <authorList>
            <person name="Zhang D.-C."/>
        </authorList>
    </citation>
    <scope>NUCLEOTIDE SEQUENCE</scope>
    <source>
        <strain evidence="1">TP-CH-4</strain>
    </source>
</reference>
<reference evidence="1" key="1">
    <citation type="submission" date="2019-07" db="EMBL/GenBank/DDBJ databases">
        <authorList>
            <person name="De-Chao Zhang Q."/>
        </authorList>
    </citation>
    <scope>NUCLEOTIDE SEQUENCE</scope>
    <source>
        <strain evidence="1">TP-CH-4</strain>
    </source>
</reference>
<sequence length="188" mass="21420">MNKGWYLVLLVVVFGCGTTKEVVETEKSRQLDEWVTNRSFEIESEWARPQVTSGMAAVANAGLLAPGNNLGRISLIGNANYLRMEGDSVSAYLPYYGERQMAGGYNSDRGITFEGVPDDFEIEKDEKSKSYLMRFTIPHNSELYRVQAWLYPDHRARINVFTSQRFMIRYEGWVKALPDQEPTGTVMN</sequence>
<evidence type="ECO:0000313" key="2">
    <source>
        <dbReference type="Proteomes" id="UP000707206"/>
    </source>
</evidence>
<comment type="caution">
    <text evidence="1">The sequence shown here is derived from an EMBL/GenBank/DDBJ whole genome shotgun (WGS) entry which is preliminary data.</text>
</comment>
<dbReference type="InterPro" id="IPR025347">
    <property type="entry name" value="DUF4251"/>
</dbReference>
<keyword evidence="2" id="KW-1185">Reference proteome</keyword>
<dbReference type="EMBL" id="VIKU02000003">
    <property type="protein sequence ID" value="NHF60000.1"/>
    <property type="molecule type" value="Genomic_DNA"/>
</dbReference>
<proteinExistence type="predicted"/>
<dbReference type="Pfam" id="PF14059">
    <property type="entry name" value="DUF4251"/>
    <property type="match status" value="1"/>
</dbReference>